<protein>
    <submittedName>
        <fullName evidence="7">Prostacyclin synthase</fullName>
    </submittedName>
</protein>
<evidence type="ECO:0000256" key="3">
    <source>
        <dbReference type="ARBA" id="ARBA00022617"/>
    </source>
</evidence>
<evidence type="ECO:0000256" key="6">
    <source>
        <dbReference type="PIRSR" id="PIRSR602403-1"/>
    </source>
</evidence>
<evidence type="ECO:0000313" key="7">
    <source>
        <dbReference type="EMBL" id="TVY33836.1"/>
    </source>
</evidence>
<keyword evidence="3 6" id="KW-0349">Heme</keyword>
<evidence type="ECO:0000313" key="8">
    <source>
        <dbReference type="Proteomes" id="UP000462212"/>
    </source>
</evidence>
<accession>A0A8H8RI87</accession>
<proteinExistence type="inferred from homology"/>
<dbReference type="Gene3D" id="1.10.630.10">
    <property type="entry name" value="Cytochrome P450"/>
    <property type="match status" value="1"/>
</dbReference>
<evidence type="ECO:0000256" key="1">
    <source>
        <dbReference type="ARBA" id="ARBA00001971"/>
    </source>
</evidence>
<dbReference type="Proteomes" id="UP000462212">
    <property type="component" value="Unassembled WGS sequence"/>
</dbReference>
<evidence type="ECO:0000256" key="4">
    <source>
        <dbReference type="ARBA" id="ARBA00022723"/>
    </source>
</evidence>
<dbReference type="AlphaFoldDB" id="A0A8H8RI87"/>
<dbReference type="InterPro" id="IPR036396">
    <property type="entry name" value="Cyt_P450_sf"/>
</dbReference>
<dbReference type="GO" id="GO:0008395">
    <property type="term" value="F:steroid hydroxylase activity"/>
    <property type="evidence" value="ECO:0007669"/>
    <property type="project" value="TreeGrafter"/>
</dbReference>
<gene>
    <name evidence="7" type="primary">Ptgis</name>
    <name evidence="7" type="ORF">LSUB1_G007429</name>
</gene>
<dbReference type="PRINTS" id="PR00465">
    <property type="entry name" value="EP450IV"/>
</dbReference>
<dbReference type="GO" id="GO:0016705">
    <property type="term" value="F:oxidoreductase activity, acting on paired donors, with incorporation or reduction of molecular oxygen"/>
    <property type="evidence" value="ECO:0007669"/>
    <property type="project" value="InterPro"/>
</dbReference>
<dbReference type="Pfam" id="PF00067">
    <property type="entry name" value="p450"/>
    <property type="match status" value="1"/>
</dbReference>
<keyword evidence="4 6" id="KW-0479">Metal-binding</keyword>
<comment type="similarity">
    <text evidence="2">Belongs to the cytochrome P450 family.</text>
</comment>
<dbReference type="CDD" id="cd11040">
    <property type="entry name" value="CYP7_CYP8-like"/>
    <property type="match status" value="1"/>
</dbReference>
<dbReference type="InterPro" id="IPR001128">
    <property type="entry name" value="Cyt_P450"/>
</dbReference>
<keyword evidence="5 6" id="KW-0408">Iron</keyword>
<keyword evidence="8" id="KW-1185">Reference proteome</keyword>
<dbReference type="GO" id="GO:0005506">
    <property type="term" value="F:iron ion binding"/>
    <property type="evidence" value="ECO:0007669"/>
    <property type="project" value="InterPro"/>
</dbReference>
<dbReference type="SUPFAM" id="SSF48264">
    <property type="entry name" value="Cytochrome P450"/>
    <property type="match status" value="1"/>
</dbReference>
<organism evidence="7 8">
    <name type="scientific">Lachnellula subtilissima</name>
    <dbReference type="NCBI Taxonomy" id="602034"/>
    <lineage>
        <taxon>Eukaryota</taxon>
        <taxon>Fungi</taxon>
        <taxon>Dikarya</taxon>
        <taxon>Ascomycota</taxon>
        <taxon>Pezizomycotina</taxon>
        <taxon>Leotiomycetes</taxon>
        <taxon>Helotiales</taxon>
        <taxon>Lachnaceae</taxon>
        <taxon>Lachnellula</taxon>
    </lineage>
</organism>
<sequence length="407" mass="46583">MARKLYSWNGVSPSSMKTIFAEFPPEKQAMNHRAKNANDMIQEYHRQQLYPGDNFQNLMIDNVLPKIHTSLTWDTMSRHPASRSSTPESITLSLLHWTSDMFISQLIEIYWGKKISIINPELLRANLVWEKSTWKYIYRIPKTFANENYEARKQINDTLEEYFKLPREERKDANFFVEAMEKELRGSGLNDVEVARVSMLHLWAITGNNFKLAFWTIAYIIHDPELHAAVLAEIKPGVLEGVANMDYLKSECPLLEAILNEVLRVTMASALVRDVIVPTIIDGKILHRGDKLLIPYRQLHFNQDIWGANANEFDPSRFIRDKSLGTNASYRPFGGGPGICPGRHMARQAMYATVALLFTQFDVSLAGESEGIMGKQQFPRMNETKPPLGTIPPMEGEDVILLLRRTK</sequence>
<evidence type="ECO:0000256" key="5">
    <source>
        <dbReference type="ARBA" id="ARBA00023004"/>
    </source>
</evidence>
<dbReference type="PANTHER" id="PTHR24304:SF2">
    <property type="entry name" value="24-HYDROXYCHOLESTEROL 7-ALPHA-HYDROXYLASE"/>
    <property type="match status" value="1"/>
</dbReference>
<evidence type="ECO:0000256" key="2">
    <source>
        <dbReference type="ARBA" id="ARBA00010617"/>
    </source>
</evidence>
<feature type="binding site" description="axial binding residue" evidence="6">
    <location>
        <position position="340"/>
    </location>
    <ligand>
        <name>heme</name>
        <dbReference type="ChEBI" id="CHEBI:30413"/>
    </ligand>
    <ligandPart>
        <name>Fe</name>
        <dbReference type="ChEBI" id="CHEBI:18248"/>
    </ligandPart>
</feature>
<comment type="caution">
    <text evidence="7">The sequence shown here is derived from an EMBL/GenBank/DDBJ whole genome shotgun (WGS) entry which is preliminary data.</text>
</comment>
<comment type="cofactor">
    <cofactor evidence="1 6">
        <name>heme</name>
        <dbReference type="ChEBI" id="CHEBI:30413"/>
    </cofactor>
</comment>
<dbReference type="PANTHER" id="PTHR24304">
    <property type="entry name" value="CYTOCHROME P450 FAMILY 7"/>
    <property type="match status" value="1"/>
</dbReference>
<dbReference type="InterPro" id="IPR002403">
    <property type="entry name" value="Cyt_P450_E_grp-IV"/>
</dbReference>
<dbReference type="InterPro" id="IPR050529">
    <property type="entry name" value="CYP450_sterol_14alpha_dmase"/>
</dbReference>
<dbReference type="OrthoDB" id="3366823at2759"/>
<name>A0A8H8RI87_9HELO</name>
<dbReference type="EMBL" id="QGMJ01000733">
    <property type="protein sequence ID" value="TVY33836.1"/>
    <property type="molecule type" value="Genomic_DNA"/>
</dbReference>
<reference evidence="7 8" key="1">
    <citation type="submission" date="2018-05" db="EMBL/GenBank/DDBJ databases">
        <title>Genome sequencing and assembly of the regulated plant pathogen Lachnellula willkommii and related sister species for the development of diagnostic species identification markers.</title>
        <authorList>
            <person name="Giroux E."/>
            <person name="Bilodeau G."/>
        </authorList>
    </citation>
    <scope>NUCLEOTIDE SEQUENCE [LARGE SCALE GENOMIC DNA]</scope>
    <source>
        <strain evidence="7 8">CBS 197.66</strain>
    </source>
</reference>
<dbReference type="GO" id="GO:0020037">
    <property type="term" value="F:heme binding"/>
    <property type="evidence" value="ECO:0007669"/>
    <property type="project" value="InterPro"/>
</dbReference>